<dbReference type="SUPFAM" id="SSF53335">
    <property type="entry name" value="S-adenosyl-L-methionine-dependent methyltransferases"/>
    <property type="match status" value="1"/>
</dbReference>
<dbReference type="RefSeq" id="WP_284061095.1">
    <property type="nucleotide sequence ID" value="NZ_CP126158.1"/>
</dbReference>
<dbReference type="Gene3D" id="3.40.50.150">
    <property type="entry name" value="Vaccinia Virus protein VP39"/>
    <property type="match status" value="1"/>
</dbReference>
<dbReference type="GeneID" id="81209999"/>
<dbReference type="AlphaFoldDB" id="A0ABD5TGU8"/>
<dbReference type="PRINTS" id="PR00996">
    <property type="entry name" value="CHERMTFRASE"/>
</dbReference>
<dbReference type="SMART" id="SM00138">
    <property type="entry name" value="MeTrc"/>
    <property type="match status" value="1"/>
</dbReference>
<gene>
    <name evidence="2" type="ORF">ACFQFD_13120</name>
</gene>
<dbReference type="InterPro" id="IPR022641">
    <property type="entry name" value="CheR_N"/>
</dbReference>
<proteinExistence type="predicted"/>
<organism evidence="2 3">
    <name type="scientific">Halobaculum halobium</name>
    <dbReference type="NCBI Taxonomy" id="3032281"/>
    <lineage>
        <taxon>Archaea</taxon>
        <taxon>Methanobacteriati</taxon>
        <taxon>Methanobacteriota</taxon>
        <taxon>Stenosarchaea group</taxon>
        <taxon>Halobacteria</taxon>
        <taxon>Halobacteriales</taxon>
        <taxon>Haloferacaceae</taxon>
        <taxon>Halobaculum</taxon>
    </lineage>
</organism>
<dbReference type="GO" id="GO:0008168">
    <property type="term" value="F:methyltransferase activity"/>
    <property type="evidence" value="ECO:0007669"/>
    <property type="project" value="UniProtKB-KW"/>
</dbReference>
<dbReference type="PROSITE" id="PS50123">
    <property type="entry name" value="CHER"/>
    <property type="match status" value="1"/>
</dbReference>
<reference evidence="2 3" key="1">
    <citation type="journal article" date="2019" name="Int. J. Syst. Evol. Microbiol.">
        <title>The Global Catalogue of Microorganisms (GCM) 10K type strain sequencing project: providing services to taxonomists for standard genome sequencing and annotation.</title>
        <authorList>
            <consortium name="The Broad Institute Genomics Platform"/>
            <consortium name="The Broad Institute Genome Sequencing Center for Infectious Disease"/>
            <person name="Wu L."/>
            <person name="Ma J."/>
        </authorList>
    </citation>
    <scope>NUCLEOTIDE SEQUENCE [LARGE SCALE GENOMIC DNA]</scope>
    <source>
        <strain evidence="2 3">SYNS20</strain>
    </source>
</reference>
<dbReference type="Pfam" id="PF01739">
    <property type="entry name" value="CheR"/>
    <property type="match status" value="1"/>
</dbReference>
<dbReference type="PANTHER" id="PTHR24422">
    <property type="entry name" value="CHEMOTAXIS PROTEIN METHYLTRANSFERASE"/>
    <property type="match status" value="1"/>
</dbReference>
<dbReference type="InterPro" id="IPR050903">
    <property type="entry name" value="Bact_Chemotaxis_MeTrfase"/>
</dbReference>
<comment type="caution">
    <text evidence="2">The sequence shown here is derived from an EMBL/GenBank/DDBJ whole genome shotgun (WGS) entry which is preliminary data.</text>
</comment>
<dbReference type="GO" id="GO:0032259">
    <property type="term" value="P:methylation"/>
    <property type="evidence" value="ECO:0007669"/>
    <property type="project" value="UniProtKB-KW"/>
</dbReference>
<keyword evidence="3" id="KW-1185">Reference proteome</keyword>
<evidence type="ECO:0000313" key="3">
    <source>
        <dbReference type="Proteomes" id="UP001596443"/>
    </source>
</evidence>
<dbReference type="Pfam" id="PF03705">
    <property type="entry name" value="CheR_N"/>
    <property type="match status" value="1"/>
</dbReference>
<dbReference type="EMBL" id="JBHSWX010000012">
    <property type="protein sequence ID" value="MFC6786899.1"/>
    <property type="molecule type" value="Genomic_DNA"/>
</dbReference>
<name>A0ABD5TGU8_9EURY</name>
<accession>A0ABD5TGU8</accession>
<dbReference type="PANTHER" id="PTHR24422:SF10">
    <property type="entry name" value="CHEMOTAXIS PROTEIN METHYLTRANSFERASE 2"/>
    <property type="match status" value="1"/>
</dbReference>
<dbReference type="InterPro" id="IPR000780">
    <property type="entry name" value="CheR_MeTrfase"/>
</dbReference>
<dbReference type="InterPro" id="IPR022642">
    <property type="entry name" value="CheR_C"/>
</dbReference>
<evidence type="ECO:0000259" key="1">
    <source>
        <dbReference type="PROSITE" id="PS50123"/>
    </source>
</evidence>
<dbReference type="InterPro" id="IPR029063">
    <property type="entry name" value="SAM-dependent_MTases_sf"/>
</dbReference>
<sequence>MSSARGDAGDLQGVIEFVEDRVPFEPGYYNEAYLGRRIAARMQRRDADDHAEYRAILEDDEGEREALLDALTINVTGFFRDPDMWADLRPVLRDLSEENGRAGVDAWSAPCADGREPYSLSMLAADDPEVSERRLRITAVDISEEALDAARAGVYETTRTTDIGEELSPLSDPEAYVDQEENLFRVRESVKSRVTFEPYDLIRDGPKSDMDLVFCRNLLIYIDTEYKGRLFETLRDSLRPGGYLVLGKTETVPPDMREEFEPVAKRSRIYQYTG</sequence>
<dbReference type="Proteomes" id="UP001596443">
    <property type="component" value="Unassembled WGS sequence"/>
</dbReference>
<protein>
    <submittedName>
        <fullName evidence="2">CheR family methyltransferase</fullName>
    </submittedName>
</protein>
<dbReference type="SUPFAM" id="SSF47757">
    <property type="entry name" value="Chemotaxis receptor methyltransferase CheR, N-terminal domain"/>
    <property type="match status" value="1"/>
</dbReference>
<keyword evidence="2" id="KW-0489">Methyltransferase</keyword>
<evidence type="ECO:0000313" key="2">
    <source>
        <dbReference type="EMBL" id="MFC6786899.1"/>
    </source>
</evidence>
<keyword evidence="2" id="KW-0808">Transferase</keyword>
<feature type="domain" description="CheR-type methyltransferase" evidence="1">
    <location>
        <begin position="10"/>
        <end position="261"/>
    </location>
</feature>